<name>M6C8E9_LEPBO</name>
<reference evidence="1 2" key="1">
    <citation type="submission" date="2013-01" db="EMBL/GenBank/DDBJ databases">
        <authorList>
            <person name="Harkins D.M."/>
            <person name="Durkin A.S."/>
            <person name="Brinkac L.M."/>
            <person name="Haft D.H."/>
            <person name="Selengut J.D."/>
            <person name="Sanka R."/>
            <person name="DePew J."/>
            <person name="Purushe J."/>
            <person name="Galloway R.L."/>
            <person name="Vinetz J.M."/>
            <person name="Sutton G.G."/>
            <person name="Nierman W.C."/>
            <person name="Fouts D.E."/>
        </authorList>
    </citation>
    <scope>NUCLEOTIDE SEQUENCE [LARGE SCALE GENOMIC DNA]</scope>
    <source>
        <strain evidence="1 2">Sponselee CDC</strain>
    </source>
</reference>
<dbReference type="EMBL" id="ANMU01000004">
    <property type="protein sequence ID" value="EMJ85063.1"/>
    <property type="molecule type" value="Genomic_DNA"/>
</dbReference>
<dbReference type="PATRIC" id="fig|1218567.3.peg.99"/>
<accession>M6C8E9</accession>
<comment type="caution">
    <text evidence="1">The sequence shown here is derived from an EMBL/GenBank/DDBJ whole genome shotgun (WGS) entry which is preliminary data.</text>
</comment>
<proteinExistence type="predicted"/>
<organism evidence="1 2">
    <name type="scientific">Leptospira borgpetersenii serovar Hardjo-bovis str. Sponselee</name>
    <dbReference type="NCBI Taxonomy" id="1303729"/>
    <lineage>
        <taxon>Bacteria</taxon>
        <taxon>Pseudomonadati</taxon>
        <taxon>Spirochaetota</taxon>
        <taxon>Spirochaetia</taxon>
        <taxon>Leptospirales</taxon>
        <taxon>Leptospiraceae</taxon>
        <taxon>Leptospira</taxon>
    </lineage>
</organism>
<gene>
    <name evidence="1" type="ORF">LEP1GSC016_2132</name>
</gene>
<sequence length="37" mass="4570">MVFLKGVSIKYILKFLNVVKQWFFERILYNVLLFFVL</sequence>
<dbReference type="AlphaFoldDB" id="M6C8E9"/>
<protein>
    <submittedName>
        <fullName evidence="1">Uncharacterized protein</fullName>
    </submittedName>
</protein>
<dbReference type="Proteomes" id="UP000011873">
    <property type="component" value="Unassembled WGS sequence"/>
</dbReference>
<evidence type="ECO:0000313" key="1">
    <source>
        <dbReference type="EMBL" id="EMJ85063.1"/>
    </source>
</evidence>
<evidence type="ECO:0000313" key="2">
    <source>
        <dbReference type="Proteomes" id="UP000011873"/>
    </source>
</evidence>